<dbReference type="EMBL" id="ACIO01000462">
    <property type="protein sequence ID" value="EFC96972.1"/>
    <property type="molecule type" value="Genomic_DNA"/>
</dbReference>
<gene>
    <name evidence="2" type="ORF">CLOSTHATH_04831</name>
</gene>
<dbReference type="InterPro" id="IPR028082">
    <property type="entry name" value="Peripla_BP_I"/>
</dbReference>
<evidence type="ECO:0000256" key="1">
    <source>
        <dbReference type="SAM" id="MobiDB-lite"/>
    </source>
</evidence>
<dbReference type="PANTHER" id="PTHR35271:SF1">
    <property type="entry name" value="ABC TRANSPORTER, SUBSTRATE-BINDING LIPOPROTEIN"/>
    <property type="match status" value="1"/>
</dbReference>
<protein>
    <submittedName>
        <fullName evidence="2">ABC transporter substrate binding protein</fullName>
    </submittedName>
</protein>
<dbReference type="AlphaFoldDB" id="D3AMI1"/>
<organism evidence="2 3">
    <name type="scientific">Hungatella hathewayi DSM 13479</name>
    <dbReference type="NCBI Taxonomy" id="566550"/>
    <lineage>
        <taxon>Bacteria</taxon>
        <taxon>Bacillati</taxon>
        <taxon>Bacillota</taxon>
        <taxon>Clostridia</taxon>
        <taxon>Lachnospirales</taxon>
        <taxon>Lachnospiraceae</taxon>
        <taxon>Hungatella</taxon>
    </lineage>
</organism>
<feature type="region of interest" description="Disordered" evidence="1">
    <location>
        <begin position="45"/>
        <end position="69"/>
    </location>
</feature>
<comment type="caution">
    <text evidence="2">The sequence shown here is derived from an EMBL/GenBank/DDBJ whole genome shotgun (WGS) entry which is preliminary data.</text>
</comment>
<proteinExistence type="predicted"/>
<dbReference type="InterPro" id="IPR007487">
    <property type="entry name" value="ABC_transpt-TYRBP-like"/>
</dbReference>
<evidence type="ECO:0000313" key="2">
    <source>
        <dbReference type="EMBL" id="EFC96972.1"/>
    </source>
</evidence>
<feature type="compositionally biased region" description="Low complexity" evidence="1">
    <location>
        <begin position="46"/>
        <end position="66"/>
    </location>
</feature>
<evidence type="ECO:0000313" key="3">
    <source>
        <dbReference type="Proteomes" id="UP000004968"/>
    </source>
</evidence>
<accession>D3AMI1</accession>
<dbReference type="Proteomes" id="UP000004968">
    <property type="component" value="Unassembled WGS sequence"/>
</dbReference>
<dbReference type="CDD" id="cd06325">
    <property type="entry name" value="PBP1_ABC_unchar_transporter"/>
    <property type="match status" value="1"/>
</dbReference>
<name>D3AMI1_9FIRM</name>
<dbReference type="SUPFAM" id="SSF53822">
    <property type="entry name" value="Periplasmic binding protein-like I"/>
    <property type="match status" value="1"/>
</dbReference>
<dbReference type="Pfam" id="PF04392">
    <property type="entry name" value="ABC_sub_bind"/>
    <property type="match status" value="1"/>
</dbReference>
<dbReference type="PANTHER" id="PTHR35271">
    <property type="entry name" value="ABC TRANSPORTER, SUBSTRATE-BINDING LIPOPROTEIN-RELATED"/>
    <property type="match status" value="1"/>
</dbReference>
<sequence>MIPIKFRSNEICEEEERMVMKKTAKAASLILVGAMMMSLTACGSKPAETTKAPETTTAEAASSAADTEAEETTAEAAKTDDGKQFKIGVLQLVQHSALDAANKGFIQALDDAGINYTVDQQNASGDQPTCQTIASKLVNDGDDLILAIATPAAQAVAGATTDIPVLITAVTDPAESDLVASNDVPGGNVSGTSDLTPVKEQIDLLKQILPDAQTVGVLYCSAESNSEIQAKMAREAIEAKGMKAVDYTVSNSNELQTVVTSMVGNVDAIYAPTDNTIAAGMATVGMVAIDNGIPVICGEEGMVDAGGLATYGIDYFQLGYLTGQQAVRVLTEGADISQMPIEYLPADKCNLTVNEDTAAALNIDVSGLK</sequence>
<dbReference type="Gene3D" id="3.40.50.2300">
    <property type="match status" value="2"/>
</dbReference>
<reference evidence="2 3" key="1">
    <citation type="submission" date="2010-01" db="EMBL/GenBank/DDBJ databases">
        <authorList>
            <person name="Weinstock G."/>
            <person name="Sodergren E."/>
            <person name="Clifton S."/>
            <person name="Fulton L."/>
            <person name="Fulton B."/>
            <person name="Courtney L."/>
            <person name="Fronick C."/>
            <person name="Harrison M."/>
            <person name="Strong C."/>
            <person name="Farmer C."/>
            <person name="Delahaunty K."/>
            <person name="Markovic C."/>
            <person name="Hall O."/>
            <person name="Minx P."/>
            <person name="Tomlinson C."/>
            <person name="Mitreva M."/>
            <person name="Nelson J."/>
            <person name="Hou S."/>
            <person name="Wollam A."/>
            <person name="Pepin K.H."/>
            <person name="Johnson M."/>
            <person name="Bhonagiri V."/>
            <person name="Nash W.E."/>
            <person name="Warren W."/>
            <person name="Chinwalla A."/>
            <person name="Mardis E.R."/>
            <person name="Wilson R.K."/>
        </authorList>
    </citation>
    <scope>NUCLEOTIDE SEQUENCE [LARGE SCALE GENOMIC DNA]</scope>
    <source>
        <strain evidence="2 3">DSM 13479</strain>
    </source>
</reference>
<dbReference type="HOGENOM" id="CLU_058196_0_1_9"/>